<keyword evidence="6" id="KW-0812">Transmembrane</keyword>
<dbReference type="PANTHER" id="PTHR33619:SF3">
    <property type="entry name" value="POLYSACCHARIDE EXPORT PROTEIN GFCE-RELATED"/>
    <property type="match status" value="1"/>
</dbReference>
<dbReference type="Pfam" id="PF02563">
    <property type="entry name" value="Poly_export"/>
    <property type="match status" value="1"/>
</dbReference>
<dbReference type="Pfam" id="PF10531">
    <property type="entry name" value="SLBB"/>
    <property type="match status" value="1"/>
</dbReference>
<keyword evidence="3" id="KW-0813">Transport</keyword>
<keyword evidence="14" id="KW-0449">Lipoprotein</keyword>
<dbReference type="InterPro" id="IPR049712">
    <property type="entry name" value="Poly_export"/>
</dbReference>
<dbReference type="EMBL" id="WIOL01000001">
    <property type="protein sequence ID" value="MQT16517.1"/>
    <property type="molecule type" value="Genomic_DNA"/>
</dbReference>
<evidence type="ECO:0000259" key="17">
    <source>
        <dbReference type="Pfam" id="PF22461"/>
    </source>
</evidence>
<dbReference type="InterPro" id="IPR054765">
    <property type="entry name" value="SLBB_dom"/>
</dbReference>
<keyword evidence="13" id="KW-0998">Cell outer membrane</keyword>
<sequence>MTDTIDRFRRALVTLALLLVAAIAVVGMADRAQAQEAGYVLGPDDTVQVVVYGQSEFNITTRIKSDGTIVMPLIGSVKAAGRTNLSLAAAITDALTKGGLLKSPIVNVEIMNYLSKSVNVAGKVAQPGIIPLDRPYRVLEALLKAGWVNDAGATYIYLRRPGQEEMRLDVEDLVRGGPDKDLLLRGGDTLFVPDADLAFLTGQINKPGGFAVLPNMTIRQAIAAAGGVTASGSSNKVGLIRGNAKEVDVDTNQIVQKNDVIVVKERLF</sequence>
<evidence type="ECO:0000256" key="8">
    <source>
        <dbReference type="ARBA" id="ARBA00023047"/>
    </source>
</evidence>
<keyword evidence="9" id="KW-0406">Ion transport</keyword>
<dbReference type="PANTHER" id="PTHR33619">
    <property type="entry name" value="POLYSACCHARIDE EXPORT PROTEIN GFCE-RELATED"/>
    <property type="match status" value="1"/>
</dbReference>
<keyword evidence="4" id="KW-1134">Transmembrane beta strand</keyword>
<protein>
    <recommendedName>
        <fullName evidence="20">Sugar ABC transporter substrate-binding protein</fullName>
    </recommendedName>
</protein>
<proteinExistence type="inferred from homology"/>
<evidence type="ECO:0000256" key="9">
    <source>
        <dbReference type="ARBA" id="ARBA00023065"/>
    </source>
</evidence>
<evidence type="ECO:0000256" key="2">
    <source>
        <dbReference type="ARBA" id="ARBA00009450"/>
    </source>
</evidence>
<dbReference type="InterPro" id="IPR006311">
    <property type="entry name" value="TAT_signal"/>
</dbReference>
<comment type="caution">
    <text evidence="18">The sequence shown here is derived from an EMBL/GenBank/DDBJ whole genome shotgun (WGS) entry which is preliminary data.</text>
</comment>
<evidence type="ECO:0000259" key="16">
    <source>
        <dbReference type="Pfam" id="PF10531"/>
    </source>
</evidence>
<evidence type="ECO:0000256" key="1">
    <source>
        <dbReference type="ARBA" id="ARBA00004571"/>
    </source>
</evidence>
<name>A0A7C9GN54_9SPHN</name>
<dbReference type="Proteomes" id="UP000481327">
    <property type="component" value="Unassembled WGS sequence"/>
</dbReference>
<dbReference type="RefSeq" id="WP_152576907.1">
    <property type="nucleotide sequence ID" value="NZ_JAATJI010000001.1"/>
</dbReference>
<feature type="domain" description="Polysaccharide export protein N-terminal" evidence="15">
    <location>
        <begin position="34"/>
        <end position="110"/>
    </location>
</feature>
<evidence type="ECO:0000256" key="4">
    <source>
        <dbReference type="ARBA" id="ARBA00022452"/>
    </source>
</evidence>
<keyword evidence="11" id="KW-0472">Membrane</keyword>
<organism evidence="18 19">
    <name type="scientific">Sandarakinorhabdus fusca</name>
    <dbReference type="NCBI Taxonomy" id="1439888"/>
    <lineage>
        <taxon>Bacteria</taxon>
        <taxon>Pseudomonadati</taxon>
        <taxon>Pseudomonadota</taxon>
        <taxon>Alphaproteobacteria</taxon>
        <taxon>Sphingomonadales</taxon>
        <taxon>Sphingosinicellaceae</taxon>
        <taxon>Sandarakinorhabdus</taxon>
    </lineage>
</organism>
<evidence type="ECO:0000256" key="11">
    <source>
        <dbReference type="ARBA" id="ARBA00023136"/>
    </source>
</evidence>
<dbReference type="Gene3D" id="3.30.1950.10">
    <property type="entry name" value="wza like domain"/>
    <property type="match status" value="1"/>
</dbReference>
<accession>A0A7C9GN54</accession>
<evidence type="ECO:0000256" key="14">
    <source>
        <dbReference type="ARBA" id="ARBA00023288"/>
    </source>
</evidence>
<keyword evidence="10" id="KW-0626">Porin</keyword>
<gene>
    <name evidence="18" type="ORF">F3168_04495</name>
</gene>
<reference evidence="18 19" key="1">
    <citation type="submission" date="2019-09" db="EMBL/GenBank/DDBJ databases">
        <title>Polymorphobacter sp. isolated from a lake in China.</title>
        <authorList>
            <person name="Liu Z."/>
        </authorList>
    </citation>
    <scope>NUCLEOTIDE SEQUENCE [LARGE SCALE GENOMIC DNA]</scope>
    <source>
        <strain evidence="18 19">D40P</strain>
    </source>
</reference>
<evidence type="ECO:0000256" key="13">
    <source>
        <dbReference type="ARBA" id="ARBA00023237"/>
    </source>
</evidence>
<evidence type="ECO:0000256" key="7">
    <source>
        <dbReference type="ARBA" id="ARBA00022729"/>
    </source>
</evidence>
<comment type="similarity">
    <text evidence="2">Belongs to the BexD/CtrA/VexA family.</text>
</comment>
<keyword evidence="7" id="KW-0732">Signal</keyword>
<keyword evidence="8" id="KW-0625">Polysaccharide transport</keyword>
<evidence type="ECO:0000313" key="18">
    <source>
        <dbReference type="EMBL" id="MQT16517.1"/>
    </source>
</evidence>
<feature type="domain" description="Soluble ligand binding" evidence="16">
    <location>
        <begin position="199"/>
        <end position="244"/>
    </location>
</feature>
<keyword evidence="5" id="KW-0762">Sugar transport</keyword>
<dbReference type="InterPro" id="IPR003715">
    <property type="entry name" value="Poly_export_N"/>
</dbReference>
<dbReference type="GO" id="GO:0046930">
    <property type="term" value="C:pore complex"/>
    <property type="evidence" value="ECO:0007669"/>
    <property type="project" value="UniProtKB-KW"/>
</dbReference>
<feature type="domain" description="SLBB" evidence="17">
    <location>
        <begin position="116"/>
        <end position="192"/>
    </location>
</feature>
<evidence type="ECO:0000256" key="10">
    <source>
        <dbReference type="ARBA" id="ARBA00023114"/>
    </source>
</evidence>
<dbReference type="Pfam" id="PF22461">
    <property type="entry name" value="SLBB_2"/>
    <property type="match status" value="1"/>
</dbReference>
<evidence type="ECO:0000313" key="19">
    <source>
        <dbReference type="Proteomes" id="UP000481327"/>
    </source>
</evidence>
<dbReference type="GO" id="GO:0006811">
    <property type="term" value="P:monoatomic ion transport"/>
    <property type="evidence" value="ECO:0007669"/>
    <property type="project" value="UniProtKB-KW"/>
</dbReference>
<evidence type="ECO:0000256" key="5">
    <source>
        <dbReference type="ARBA" id="ARBA00022597"/>
    </source>
</evidence>
<dbReference type="OrthoDB" id="197007at2"/>
<keyword evidence="12" id="KW-0564">Palmitate</keyword>
<evidence type="ECO:0000259" key="15">
    <source>
        <dbReference type="Pfam" id="PF02563"/>
    </source>
</evidence>
<dbReference type="GO" id="GO:0015288">
    <property type="term" value="F:porin activity"/>
    <property type="evidence" value="ECO:0007669"/>
    <property type="project" value="UniProtKB-KW"/>
</dbReference>
<dbReference type="AlphaFoldDB" id="A0A7C9GN54"/>
<evidence type="ECO:0008006" key="20">
    <source>
        <dbReference type="Google" id="ProtNLM"/>
    </source>
</evidence>
<evidence type="ECO:0000256" key="12">
    <source>
        <dbReference type="ARBA" id="ARBA00023139"/>
    </source>
</evidence>
<dbReference type="Gene3D" id="3.10.560.10">
    <property type="entry name" value="Outer membrane lipoprotein wza domain like"/>
    <property type="match status" value="2"/>
</dbReference>
<dbReference type="PROSITE" id="PS51318">
    <property type="entry name" value="TAT"/>
    <property type="match status" value="1"/>
</dbReference>
<dbReference type="InterPro" id="IPR019554">
    <property type="entry name" value="Soluble_ligand-bd"/>
</dbReference>
<evidence type="ECO:0000256" key="3">
    <source>
        <dbReference type="ARBA" id="ARBA00022448"/>
    </source>
</evidence>
<keyword evidence="19" id="KW-1185">Reference proteome</keyword>
<dbReference type="GO" id="GO:0015159">
    <property type="term" value="F:polysaccharide transmembrane transporter activity"/>
    <property type="evidence" value="ECO:0007669"/>
    <property type="project" value="InterPro"/>
</dbReference>
<evidence type="ECO:0000256" key="6">
    <source>
        <dbReference type="ARBA" id="ARBA00022692"/>
    </source>
</evidence>
<dbReference type="GO" id="GO:0009279">
    <property type="term" value="C:cell outer membrane"/>
    <property type="evidence" value="ECO:0007669"/>
    <property type="project" value="UniProtKB-SubCell"/>
</dbReference>
<comment type="subcellular location">
    <subcellularLocation>
        <location evidence="1">Cell outer membrane</location>
        <topology evidence="1">Multi-pass membrane protein</topology>
    </subcellularLocation>
</comment>